<sequence length="1061" mass="123584">MGRGGVGFHSSRAEFLTDDALNNDLKYSRNGGCFVTTKKAIAFVVFAVVSLAIVIMLMYYYGPNRKLEELQTESNDIEKLINKTIQEKLPEEEIRLPKTIYPLDYRLWIHPILDEQTENNFTFTGQVQVLVNCTRKTNKIILNIDDLNITESDIAVYTTKIVTYNSEEYKVMNDDLHRLRRDTGELVEKSVVENEDKIPNSETMHTTSENPEIETENATIENMTETTTEEITTTTEVVVQRERINLTIQDIVKDEENFKLTIIMMYLLEPGHTYTVDIKFSGDILNNLKGLYKTSYTDLEGNTRWLATTHFQSVFARRVFPCFDEPYFKSTFEISIAHRTNMTALSNMPLRTMEPKNDTQLGWTWSHFMKSPPMSTYIVGFTISDFESNGNVSKDFGPIIKVWAPKDDLVKTKYALEVAEEILPFLEKYFGIKYPLPKLDLLAIPNFGKGAMENWGLISFRKSALLFDPDSRSIKTKSFIFNKIAHELAHQWFGNLVTLEWWSELWLNEGLATFISEVVLTNLRPRWQLYSSLQLRDTYKTLYFDSLKSTHSIQTSIKSTAEIEQIFEPRIYQKGCSIMRMLNHTLTKDVFTKGLQDFIRKYAYSSASQDDLWEIFTITARNESIIPENVTVKDLMDSWTKQSGFPLVTVTRNYSSEIAKLNQTKMAEDNIPSESLWFIPVTYITSDEDNVTKSIWVENVREIDLNLTSSDNNSWVLLNIDETGFYRVNYDLYNWKLLKNQLLRNPQRIPVYNRGQLIDDAFHLSNMGSLNYTIAFELTKYLNIKEQNYIPWYSALRSMEELRIIITNYEYTGLYDNYLLKLTGPMYEELGPKDRPYDTQNEKLLRLHLVQSVCKLGYPRCVNWARAQYDNWMSLRSPDELNPIPVDYRFITQCVAIKHGGITEWDFLWNRTLSAAIEPVDLAKAYLSLGCTNDPWLINRYLEYCISGNITLENVPFVWQSINHPVGVRTGFQFLRLNWERIYNTFEDVFPVFSSIFHDFLSQLSTEIDLEDLTTFYKLHQQDLSTVSTILQGTVDQIKVRINWKTKHLDSVIEWLKYQKI</sequence>
<evidence type="ECO:0000256" key="12">
    <source>
        <dbReference type="ARBA" id="ARBA00023136"/>
    </source>
</evidence>
<feature type="domain" description="ERAP1-like C-terminal" evidence="20">
    <location>
        <begin position="715"/>
        <end position="1039"/>
    </location>
</feature>
<evidence type="ECO:0000256" key="17">
    <source>
        <dbReference type="PIRSR" id="PIRSR634016-4"/>
    </source>
</evidence>
<evidence type="ECO:0000256" key="16">
    <source>
        <dbReference type="PIRSR" id="PIRSR634016-3"/>
    </source>
</evidence>
<dbReference type="GO" id="GO:0070006">
    <property type="term" value="F:metalloaminopeptidase activity"/>
    <property type="evidence" value="ECO:0007669"/>
    <property type="project" value="TreeGrafter"/>
</dbReference>
<dbReference type="GO" id="GO:0005737">
    <property type="term" value="C:cytoplasm"/>
    <property type="evidence" value="ECO:0007669"/>
    <property type="project" value="TreeGrafter"/>
</dbReference>
<dbReference type="PRINTS" id="PR00756">
    <property type="entry name" value="ALADIPTASE"/>
</dbReference>
<dbReference type="Pfam" id="PF01433">
    <property type="entry name" value="Peptidase_M1"/>
    <property type="match status" value="1"/>
</dbReference>
<keyword evidence="13" id="KW-0325">Glycoprotein</keyword>
<dbReference type="GO" id="GO:0008270">
    <property type="term" value="F:zinc ion binding"/>
    <property type="evidence" value="ECO:0007669"/>
    <property type="project" value="InterPro"/>
</dbReference>
<dbReference type="Gene3D" id="2.60.40.1730">
    <property type="entry name" value="tricorn interacting facor f3 domain"/>
    <property type="match status" value="2"/>
</dbReference>
<keyword evidence="3" id="KW-0031">Aminopeptidase</keyword>
<evidence type="ECO:0000256" key="5">
    <source>
        <dbReference type="ARBA" id="ARBA00022622"/>
    </source>
</evidence>
<dbReference type="Pfam" id="PF17900">
    <property type="entry name" value="Peptidase_M1_N"/>
    <property type="match status" value="1"/>
</dbReference>
<gene>
    <name evidence="22" type="ORF">MELIAE_LOCUS5204</name>
</gene>
<dbReference type="InterPro" id="IPR045357">
    <property type="entry name" value="Aminopeptidase_N-like_N"/>
</dbReference>
<dbReference type="Proteomes" id="UP001154078">
    <property type="component" value="Chromosome 3"/>
</dbReference>
<comment type="similarity">
    <text evidence="2">Belongs to the peptidase M1 family.</text>
</comment>
<dbReference type="GO" id="GO:0043171">
    <property type="term" value="P:peptide catabolic process"/>
    <property type="evidence" value="ECO:0007669"/>
    <property type="project" value="TreeGrafter"/>
</dbReference>
<dbReference type="InterPro" id="IPR027268">
    <property type="entry name" value="Peptidase_M4/M1_CTD_sf"/>
</dbReference>
<evidence type="ECO:0008006" key="24">
    <source>
        <dbReference type="Google" id="ProtNLM"/>
    </source>
</evidence>
<evidence type="ECO:0000256" key="15">
    <source>
        <dbReference type="PIRSR" id="PIRSR634016-1"/>
    </source>
</evidence>
<dbReference type="InterPro" id="IPR050344">
    <property type="entry name" value="Peptidase_M1_aminopeptidases"/>
</dbReference>
<evidence type="ECO:0000259" key="20">
    <source>
        <dbReference type="Pfam" id="PF11838"/>
    </source>
</evidence>
<evidence type="ECO:0000256" key="3">
    <source>
        <dbReference type="ARBA" id="ARBA00022438"/>
    </source>
</evidence>
<dbReference type="GO" id="GO:0098552">
    <property type="term" value="C:side of membrane"/>
    <property type="evidence" value="ECO:0007669"/>
    <property type="project" value="UniProtKB-KW"/>
</dbReference>
<dbReference type="GO" id="GO:0006508">
    <property type="term" value="P:proteolysis"/>
    <property type="evidence" value="ECO:0007669"/>
    <property type="project" value="UniProtKB-KW"/>
</dbReference>
<dbReference type="GO" id="GO:0005886">
    <property type="term" value="C:plasma membrane"/>
    <property type="evidence" value="ECO:0007669"/>
    <property type="project" value="UniProtKB-SubCell"/>
</dbReference>
<dbReference type="InterPro" id="IPR001930">
    <property type="entry name" value="Peptidase_M1"/>
</dbReference>
<dbReference type="GO" id="GO:0042277">
    <property type="term" value="F:peptide binding"/>
    <property type="evidence" value="ECO:0007669"/>
    <property type="project" value="TreeGrafter"/>
</dbReference>
<evidence type="ECO:0000256" key="13">
    <source>
        <dbReference type="ARBA" id="ARBA00023180"/>
    </source>
</evidence>
<protein>
    <recommendedName>
        <fullName evidence="24">Aminopeptidase</fullName>
    </recommendedName>
</protein>
<keyword evidence="12 18" id="KW-0472">Membrane</keyword>
<dbReference type="SUPFAM" id="SSF55486">
    <property type="entry name" value="Metalloproteases ('zincins'), catalytic domain"/>
    <property type="match status" value="1"/>
</dbReference>
<dbReference type="FunFam" id="1.10.390.10:FF:000013">
    <property type="entry name" value="Aminopeptidase N"/>
    <property type="match status" value="1"/>
</dbReference>
<feature type="transmembrane region" description="Helical" evidence="18">
    <location>
        <begin position="40"/>
        <end position="61"/>
    </location>
</feature>
<accession>A0A9P0FEH9</accession>
<feature type="binding site" evidence="16">
    <location>
        <position position="490"/>
    </location>
    <ligand>
        <name>Zn(2+)</name>
        <dbReference type="ChEBI" id="CHEBI:29105"/>
        <note>catalytic</note>
    </ligand>
</feature>
<evidence type="ECO:0000259" key="19">
    <source>
        <dbReference type="Pfam" id="PF01433"/>
    </source>
</evidence>
<dbReference type="CDD" id="cd09601">
    <property type="entry name" value="M1_APN-Q_like"/>
    <property type="match status" value="1"/>
</dbReference>
<evidence type="ECO:0000256" key="14">
    <source>
        <dbReference type="ARBA" id="ARBA00023288"/>
    </source>
</evidence>
<dbReference type="PANTHER" id="PTHR11533:SF294">
    <property type="entry name" value="THYROTROPIN-RELEASING HORMONE-DEGRADING ECTOENZYME"/>
    <property type="match status" value="1"/>
</dbReference>
<evidence type="ECO:0000256" key="6">
    <source>
        <dbReference type="ARBA" id="ARBA00022670"/>
    </source>
</evidence>
<keyword evidence="5" id="KW-0336">GPI-anchor</keyword>
<organism evidence="22 23">
    <name type="scientific">Brassicogethes aeneus</name>
    <name type="common">Rape pollen beetle</name>
    <name type="synonym">Meligethes aeneus</name>
    <dbReference type="NCBI Taxonomy" id="1431903"/>
    <lineage>
        <taxon>Eukaryota</taxon>
        <taxon>Metazoa</taxon>
        <taxon>Ecdysozoa</taxon>
        <taxon>Arthropoda</taxon>
        <taxon>Hexapoda</taxon>
        <taxon>Insecta</taxon>
        <taxon>Pterygota</taxon>
        <taxon>Neoptera</taxon>
        <taxon>Endopterygota</taxon>
        <taxon>Coleoptera</taxon>
        <taxon>Polyphaga</taxon>
        <taxon>Cucujiformia</taxon>
        <taxon>Nitidulidae</taxon>
        <taxon>Meligethinae</taxon>
        <taxon>Brassicogethes</taxon>
    </lineage>
</organism>
<feature type="site" description="Transition state stabilizer" evidence="17">
    <location>
        <position position="572"/>
    </location>
</feature>
<keyword evidence="10 16" id="KW-0862">Zinc</keyword>
<keyword evidence="8" id="KW-0732">Signal</keyword>
<keyword evidence="6" id="KW-0645">Protease</keyword>
<dbReference type="AlphaFoldDB" id="A0A9P0FEH9"/>
<evidence type="ECO:0000256" key="9">
    <source>
        <dbReference type="ARBA" id="ARBA00022801"/>
    </source>
</evidence>
<feature type="domain" description="Peptidase M1 membrane alanine aminopeptidase" evidence="19">
    <location>
        <begin position="414"/>
        <end position="639"/>
    </location>
</feature>
<dbReference type="InterPro" id="IPR034016">
    <property type="entry name" value="M1_APN-typ"/>
</dbReference>
<dbReference type="InterPro" id="IPR014782">
    <property type="entry name" value="Peptidase_M1_dom"/>
</dbReference>
<evidence type="ECO:0000313" key="22">
    <source>
        <dbReference type="EMBL" id="CAH0553114.1"/>
    </source>
</evidence>
<evidence type="ECO:0000313" key="23">
    <source>
        <dbReference type="Proteomes" id="UP001154078"/>
    </source>
</evidence>
<feature type="active site" description="Proton acceptor" evidence="15">
    <location>
        <position position="487"/>
    </location>
</feature>
<dbReference type="Gene3D" id="1.10.390.10">
    <property type="entry name" value="Neutral Protease Domain 2"/>
    <property type="match status" value="1"/>
</dbReference>
<feature type="binding site" evidence="16">
    <location>
        <position position="486"/>
    </location>
    <ligand>
        <name>Zn(2+)</name>
        <dbReference type="ChEBI" id="CHEBI:29105"/>
        <note>catalytic</note>
    </ligand>
</feature>
<keyword evidence="11" id="KW-0482">Metalloprotease</keyword>
<name>A0A9P0FEH9_BRAAE</name>
<dbReference type="SUPFAM" id="SSF63737">
    <property type="entry name" value="Leukotriene A4 hydrolase N-terminal domain"/>
    <property type="match status" value="1"/>
</dbReference>
<evidence type="ECO:0000256" key="2">
    <source>
        <dbReference type="ARBA" id="ARBA00010136"/>
    </source>
</evidence>
<keyword evidence="4" id="KW-1003">Cell membrane</keyword>
<evidence type="ECO:0000256" key="7">
    <source>
        <dbReference type="ARBA" id="ARBA00022723"/>
    </source>
</evidence>
<dbReference type="InterPro" id="IPR042097">
    <property type="entry name" value="Aminopeptidase_N-like_N_sf"/>
</dbReference>
<evidence type="ECO:0000256" key="4">
    <source>
        <dbReference type="ARBA" id="ARBA00022475"/>
    </source>
</evidence>
<feature type="binding site" evidence="16">
    <location>
        <position position="509"/>
    </location>
    <ligand>
        <name>Zn(2+)</name>
        <dbReference type="ChEBI" id="CHEBI:29105"/>
        <note>catalytic</note>
    </ligand>
</feature>
<dbReference type="Gene3D" id="1.25.50.20">
    <property type="match status" value="1"/>
</dbReference>
<dbReference type="FunFam" id="2.60.40.1910:FF:000008">
    <property type="entry name" value="Aminopeptidase"/>
    <property type="match status" value="1"/>
</dbReference>
<dbReference type="GO" id="GO:0005615">
    <property type="term" value="C:extracellular space"/>
    <property type="evidence" value="ECO:0007669"/>
    <property type="project" value="TreeGrafter"/>
</dbReference>
<reference evidence="22" key="1">
    <citation type="submission" date="2021-12" db="EMBL/GenBank/DDBJ databases">
        <authorList>
            <person name="King R."/>
        </authorList>
    </citation>
    <scope>NUCLEOTIDE SEQUENCE</scope>
</reference>
<dbReference type="Pfam" id="PF11838">
    <property type="entry name" value="ERAP1_C"/>
    <property type="match status" value="1"/>
</dbReference>
<dbReference type="EMBL" id="OV121134">
    <property type="protein sequence ID" value="CAH0553114.1"/>
    <property type="molecule type" value="Genomic_DNA"/>
</dbReference>
<keyword evidence="23" id="KW-1185">Reference proteome</keyword>
<evidence type="ECO:0000256" key="1">
    <source>
        <dbReference type="ARBA" id="ARBA00004609"/>
    </source>
</evidence>
<dbReference type="OrthoDB" id="510539at2759"/>
<comment type="subcellular location">
    <subcellularLocation>
        <location evidence="1">Cell membrane</location>
        <topology evidence="1">Lipid-anchor</topology>
        <topology evidence="1">GPI-anchor</topology>
    </subcellularLocation>
</comment>
<keyword evidence="18" id="KW-0812">Transmembrane</keyword>
<keyword evidence="18" id="KW-1133">Transmembrane helix</keyword>
<evidence type="ECO:0000256" key="10">
    <source>
        <dbReference type="ARBA" id="ARBA00022833"/>
    </source>
</evidence>
<dbReference type="PANTHER" id="PTHR11533">
    <property type="entry name" value="PROTEASE M1 ZINC METALLOPROTEASE"/>
    <property type="match status" value="1"/>
</dbReference>
<evidence type="ECO:0000256" key="18">
    <source>
        <dbReference type="SAM" id="Phobius"/>
    </source>
</evidence>
<feature type="domain" description="Aminopeptidase N-like N-terminal" evidence="21">
    <location>
        <begin position="230"/>
        <end position="378"/>
    </location>
</feature>
<comment type="cofactor">
    <cofactor evidence="16">
        <name>Zn(2+)</name>
        <dbReference type="ChEBI" id="CHEBI:29105"/>
    </cofactor>
    <text evidence="16">Binds 1 zinc ion per subunit.</text>
</comment>
<dbReference type="Gene3D" id="2.60.40.1910">
    <property type="match status" value="1"/>
</dbReference>
<keyword evidence="9" id="KW-0378">Hydrolase</keyword>
<proteinExistence type="inferred from homology"/>
<dbReference type="InterPro" id="IPR024571">
    <property type="entry name" value="ERAP1-like_C_dom"/>
</dbReference>
<evidence type="ECO:0000259" key="21">
    <source>
        <dbReference type="Pfam" id="PF17900"/>
    </source>
</evidence>
<keyword evidence="7 16" id="KW-0479">Metal-binding</keyword>
<evidence type="ECO:0000256" key="11">
    <source>
        <dbReference type="ARBA" id="ARBA00023049"/>
    </source>
</evidence>
<evidence type="ECO:0000256" key="8">
    <source>
        <dbReference type="ARBA" id="ARBA00022729"/>
    </source>
</evidence>
<dbReference type="FunFam" id="1.25.50.20:FF:000005">
    <property type="entry name" value="Aminopeptidase N-like protein"/>
    <property type="match status" value="1"/>
</dbReference>
<keyword evidence="14" id="KW-0449">Lipoprotein</keyword>